<dbReference type="Gene3D" id="3.40.50.300">
    <property type="entry name" value="P-loop containing nucleotide triphosphate hydrolases"/>
    <property type="match status" value="1"/>
</dbReference>
<dbReference type="SUPFAM" id="SSF52540">
    <property type="entry name" value="P-loop containing nucleoside triphosphate hydrolases"/>
    <property type="match status" value="1"/>
</dbReference>
<gene>
    <name evidence="1" type="ORF">Cba03nite_16270</name>
</gene>
<sequence>MTGGGDSFEVLLVGVGAYAHHDPISDMEVQLRRVAELFRELGGLSGSPWPPPAGPSMSAVNEELRRWSEPDPARCSVVVWLGHGESDGDDAWLGVYETGKPMRGTGLSPHAVADHVVNEWQRRAAHADAWAMVVVEACGADTFVRRLASHLLGRHTSPQRLALIGSGGEGTGYLGRFSDALEATLRSYTDNDESVSLKDLVGRLEDRLEEGCAHLLSARRAARLVRRRVLPGPVNAPLDLYEEFRRFLLGLSADERTHFLPKAQGGELGELAWHFVGRAEESRRIVDWLRGSGRGLYVVTGPPGVGKSALLGNVLVESDPGMRDLLARATDYVPVYAAPARAFHAVMSLTGLRVSDVVERLAWASGVGSVDGVDGLVAALHARGMPFRVLADALDEAQEPQALASGVWRRLVGVPGCRVVLGMRPATGTDPDVAGPAGEDLLALLRGPDTQVQTLGHDPAAVGAYVRRRLVMAGVADSGAVDWVVEALRGRHFLFARLAIHEILARPQLLLPHRRLRLARLLDRDHRALFAEAIERLNHRFPLAEPTLEALACARGRGLPRADKLLTTVAAALSSAGEVREADVDDVLAAAAPYVMIDAEDGTTVYRLAHQTFREYFRPS</sequence>
<proteinExistence type="predicted"/>
<evidence type="ECO:0000313" key="1">
    <source>
        <dbReference type="EMBL" id="GIF80278.1"/>
    </source>
</evidence>
<dbReference type="EMBL" id="BONF01000009">
    <property type="protein sequence ID" value="GIF80278.1"/>
    <property type="molecule type" value="Genomic_DNA"/>
</dbReference>
<dbReference type="RefSeq" id="WP_203743682.1">
    <property type="nucleotide sequence ID" value="NZ_BONF01000009.1"/>
</dbReference>
<name>A0A8J3NHX8_9ACTN</name>
<keyword evidence="2" id="KW-1185">Reference proteome</keyword>
<comment type="caution">
    <text evidence="1">The sequence shown here is derived from an EMBL/GenBank/DDBJ whole genome shotgun (WGS) entry which is preliminary data.</text>
</comment>
<dbReference type="AlphaFoldDB" id="A0A8J3NHX8"/>
<reference evidence="1 2" key="1">
    <citation type="submission" date="2021-01" db="EMBL/GenBank/DDBJ databases">
        <title>Whole genome shotgun sequence of Catellatospora bangladeshensis NBRC 107357.</title>
        <authorList>
            <person name="Komaki H."/>
            <person name="Tamura T."/>
        </authorList>
    </citation>
    <scope>NUCLEOTIDE SEQUENCE [LARGE SCALE GENOMIC DNA]</scope>
    <source>
        <strain evidence="1 2">NBRC 107357</strain>
    </source>
</reference>
<protein>
    <submittedName>
        <fullName evidence="1">Uncharacterized protein</fullName>
    </submittedName>
</protein>
<dbReference type="InterPro" id="IPR027417">
    <property type="entry name" value="P-loop_NTPase"/>
</dbReference>
<organism evidence="1 2">
    <name type="scientific">Catellatospora bangladeshensis</name>
    <dbReference type="NCBI Taxonomy" id="310355"/>
    <lineage>
        <taxon>Bacteria</taxon>
        <taxon>Bacillati</taxon>
        <taxon>Actinomycetota</taxon>
        <taxon>Actinomycetes</taxon>
        <taxon>Micromonosporales</taxon>
        <taxon>Micromonosporaceae</taxon>
        <taxon>Catellatospora</taxon>
    </lineage>
</organism>
<accession>A0A8J3NHX8</accession>
<evidence type="ECO:0000313" key="2">
    <source>
        <dbReference type="Proteomes" id="UP000601223"/>
    </source>
</evidence>
<dbReference type="Proteomes" id="UP000601223">
    <property type="component" value="Unassembled WGS sequence"/>
</dbReference>